<dbReference type="EMBL" id="QXFT01001616">
    <property type="protein sequence ID" value="KAE9314206.1"/>
    <property type="molecule type" value="Genomic_DNA"/>
</dbReference>
<evidence type="ECO:0000313" key="2">
    <source>
        <dbReference type="Proteomes" id="UP000434957"/>
    </source>
</evidence>
<accession>A0A6A4E0I2</accession>
<dbReference type="SUPFAM" id="SSF49842">
    <property type="entry name" value="TNF-like"/>
    <property type="match status" value="1"/>
</dbReference>
<evidence type="ECO:0000313" key="1">
    <source>
        <dbReference type="EMBL" id="KAE9314206.1"/>
    </source>
</evidence>
<dbReference type="Proteomes" id="UP000434957">
    <property type="component" value="Unassembled WGS sequence"/>
</dbReference>
<sequence length="554" mass="62229">MTTANNIKVEGATTFSASVASSFRYAIEIKDEKLSVWMEDCSSKKQWYTGEKEKATYITAINSIMAASSTDYVELFRDALDSDLNSSGQMQRKLTTLNGGSIRLELALPVRALRSVWLAEYKFDLEPVSVERIDILESKLRDQEEKLEKLQIHGTSGQNAAFVQLVASKKDDKSRLRWNKFESDDFSVNGNDGVVKVLQPGLLLSFQRERRHRACHPGIAFLMEGQPDIKIDGVTAFALPLATSYRYAIELKSSKMSIWMEDRISKKQWYKGGMAKTDYVSDANVIPDATVADYVKCFQDALDSDLGDCSDVQRKLYALDGGALRLEFAVKIRVFRSTWEAKYTFDLHPVSVERIDILESKLRDQQGEIQKLFTMISWIESRMNSETKRKNSVSVERIVVLESKLRDQHDELEQLRGEIGLTWEDKPYLERDGLSPSFVHLQTSRRNSESTMKWGPTTGADFASTGVDGVVKARRGGTYIIFVTVTTVPGANTPVYLLKNNTSIQVAYPGYSQGNIGSTSLSTIEVLENNNEITVKCSCKLVDTSYLCIARVGN</sequence>
<dbReference type="AlphaFoldDB" id="A0A6A4E0I2"/>
<protein>
    <submittedName>
        <fullName evidence="1">Uncharacterized protein</fullName>
    </submittedName>
</protein>
<gene>
    <name evidence="1" type="ORF">PR003_g19310</name>
</gene>
<name>A0A6A4E0I2_9STRA</name>
<proteinExistence type="predicted"/>
<dbReference type="InterPro" id="IPR008983">
    <property type="entry name" value="Tumour_necrosis_fac-like_dom"/>
</dbReference>
<comment type="caution">
    <text evidence="1">The sequence shown here is derived from an EMBL/GenBank/DDBJ whole genome shotgun (WGS) entry which is preliminary data.</text>
</comment>
<keyword evidence="2" id="KW-1185">Reference proteome</keyword>
<dbReference type="Gene3D" id="2.60.120.40">
    <property type="match status" value="1"/>
</dbReference>
<organism evidence="1 2">
    <name type="scientific">Phytophthora rubi</name>
    <dbReference type="NCBI Taxonomy" id="129364"/>
    <lineage>
        <taxon>Eukaryota</taxon>
        <taxon>Sar</taxon>
        <taxon>Stramenopiles</taxon>
        <taxon>Oomycota</taxon>
        <taxon>Peronosporomycetes</taxon>
        <taxon>Peronosporales</taxon>
        <taxon>Peronosporaceae</taxon>
        <taxon>Phytophthora</taxon>
    </lineage>
</organism>
<reference evidence="1 2" key="1">
    <citation type="submission" date="2018-08" db="EMBL/GenBank/DDBJ databases">
        <title>Genomic investigation of the strawberry pathogen Phytophthora fragariae indicates pathogenicity is determined by transcriptional variation in three key races.</title>
        <authorList>
            <person name="Adams T.M."/>
            <person name="Armitage A.D."/>
            <person name="Sobczyk M.K."/>
            <person name="Bates H.J."/>
            <person name="Dunwell J.M."/>
            <person name="Nellist C.F."/>
            <person name="Harrison R.J."/>
        </authorList>
    </citation>
    <scope>NUCLEOTIDE SEQUENCE [LARGE SCALE GENOMIC DNA]</scope>
    <source>
        <strain evidence="1 2">SCRP333</strain>
    </source>
</reference>